<keyword evidence="4" id="KW-0812">Transmembrane</keyword>
<keyword evidence="5" id="KW-1133">Transmembrane helix</keyword>
<dbReference type="PANTHER" id="PTHR30354:SF22">
    <property type="entry name" value="HIGH-AFFINITY GLUCONATE TRANSPORTER"/>
    <property type="match status" value="1"/>
</dbReference>
<keyword evidence="9" id="KW-1185">Reference proteome</keyword>
<protein>
    <submittedName>
        <fullName evidence="8">Gluconate permease, Bsu4004 homolog</fullName>
    </submittedName>
</protein>
<comment type="caution">
    <text evidence="8">The sequence shown here is derived from an EMBL/GenBank/DDBJ whole genome shotgun (WGS) entry which is preliminary data.</text>
</comment>
<proteinExistence type="inferred from homology"/>
<dbReference type="PANTHER" id="PTHR30354">
    <property type="entry name" value="GNT FAMILY GLUCONATE TRANSPORTER"/>
    <property type="match status" value="1"/>
</dbReference>
<dbReference type="Proteomes" id="UP000286974">
    <property type="component" value="Unassembled WGS sequence"/>
</dbReference>
<dbReference type="InterPro" id="IPR003474">
    <property type="entry name" value="Glcn_transporter"/>
</dbReference>
<keyword evidence="2" id="KW-0813">Transport</keyword>
<evidence type="ECO:0000256" key="3">
    <source>
        <dbReference type="ARBA" id="ARBA00022475"/>
    </source>
</evidence>
<dbReference type="EMBL" id="BEXA01000003">
    <property type="protein sequence ID" value="GAY73404.1"/>
    <property type="molecule type" value="Genomic_DNA"/>
</dbReference>
<comment type="subcellular location">
    <subcellularLocation>
        <location evidence="1">Cell membrane</location>
        <topology evidence="1">Multi-pass membrane protein</topology>
    </subcellularLocation>
</comment>
<accession>A0A401FLZ4</accession>
<organism evidence="8 9">
    <name type="scientific">Lentilactobacillus kosonis</name>
    <dbReference type="NCBI Taxonomy" id="2810561"/>
    <lineage>
        <taxon>Bacteria</taxon>
        <taxon>Bacillati</taxon>
        <taxon>Bacillota</taxon>
        <taxon>Bacilli</taxon>
        <taxon>Lactobacillales</taxon>
        <taxon>Lactobacillaceae</taxon>
        <taxon>Lentilactobacillus</taxon>
    </lineage>
</organism>
<dbReference type="GO" id="GO:0015128">
    <property type="term" value="F:gluconate transmembrane transporter activity"/>
    <property type="evidence" value="ECO:0007669"/>
    <property type="project" value="InterPro"/>
</dbReference>
<dbReference type="Pfam" id="PF02447">
    <property type="entry name" value="GntP_permease"/>
    <property type="match status" value="1"/>
</dbReference>
<dbReference type="GO" id="GO:0005886">
    <property type="term" value="C:plasma membrane"/>
    <property type="evidence" value="ECO:0007669"/>
    <property type="project" value="UniProtKB-SubCell"/>
</dbReference>
<reference evidence="8 9" key="1">
    <citation type="submission" date="2017-11" db="EMBL/GenBank/DDBJ databases">
        <title>Draft Genome Sequence of Lactobacillus curieae NBRC 111893 isolated from Koso, a Japanese sugar-Vegetable Fermented Beverage.</title>
        <authorList>
            <person name="Chiou T.Y."/>
            <person name="Oshima K."/>
            <person name="Suda W."/>
            <person name="Hattori M."/>
            <person name="Takahashi T."/>
        </authorList>
    </citation>
    <scope>NUCLEOTIDE SEQUENCE [LARGE SCALE GENOMIC DNA]</scope>
    <source>
        <strain evidence="8 9">NBRC111893</strain>
    </source>
</reference>
<dbReference type="AlphaFoldDB" id="A0A401FLZ4"/>
<evidence type="ECO:0000313" key="9">
    <source>
        <dbReference type="Proteomes" id="UP000286974"/>
    </source>
</evidence>
<evidence type="ECO:0000256" key="2">
    <source>
        <dbReference type="ARBA" id="ARBA00022448"/>
    </source>
</evidence>
<name>A0A401FLZ4_9LACO</name>
<keyword evidence="6" id="KW-0472">Membrane</keyword>
<evidence type="ECO:0000256" key="7">
    <source>
        <dbReference type="ARBA" id="ARBA00049663"/>
    </source>
</evidence>
<evidence type="ECO:0000256" key="1">
    <source>
        <dbReference type="ARBA" id="ARBA00004651"/>
    </source>
</evidence>
<evidence type="ECO:0000256" key="6">
    <source>
        <dbReference type="ARBA" id="ARBA00023136"/>
    </source>
</evidence>
<keyword evidence="3" id="KW-1003">Cell membrane</keyword>
<evidence type="ECO:0000256" key="5">
    <source>
        <dbReference type="ARBA" id="ARBA00022989"/>
    </source>
</evidence>
<evidence type="ECO:0000256" key="4">
    <source>
        <dbReference type="ARBA" id="ARBA00022692"/>
    </source>
</evidence>
<sequence>MQFLVLLLGIALLLLLIIKVKMNTFVALILTAFIVALGLGMNPADVPGTITKGIGSAMGELAVVFSFGAMIGRLVSDAGGSYRISETLINFSVRRDCSLL</sequence>
<gene>
    <name evidence="8" type="ORF">NBRC111893_1550</name>
</gene>
<evidence type="ECO:0000313" key="8">
    <source>
        <dbReference type="EMBL" id="GAY73404.1"/>
    </source>
</evidence>
<comment type="similarity">
    <text evidence="7">Belongs to the GntP permease family.</text>
</comment>